<dbReference type="EMBL" id="BQNB010013748">
    <property type="protein sequence ID" value="GJT19804.1"/>
    <property type="molecule type" value="Genomic_DNA"/>
</dbReference>
<evidence type="ECO:0000313" key="2">
    <source>
        <dbReference type="Proteomes" id="UP001151760"/>
    </source>
</evidence>
<dbReference type="PANTHER" id="PTHR33064:SF37">
    <property type="entry name" value="RIBONUCLEASE H"/>
    <property type="match status" value="1"/>
</dbReference>
<dbReference type="Proteomes" id="UP001151760">
    <property type="component" value="Unassembled WGS sequence"/>
</dbReference>
<dbReference type="Gene3D" id="3.30.70.270">
    <property type="match status" value="1"/>
</dbReference>
<organism evidence="1 2">
    <name type="scientific">Tanacetum coccineum</name>
    <dbReference type="NCBI Taxonomy" id="301880"/>
    <lineage>
        <taxon>Eukaryota</taxon>
        <taxon>Viridiplantae</taxon>
        <taxon>Streptophyta</taxon>
        <taxon>Embryophyta</taxon>
        <taxon>Tracheophyta</taxon>
        <taxon>Spermatophyta</taxon>
        <taxon>Magnoliopsida</taxon>
        <taxon>eudicotyledons</taxon>
        <taxon>Gunneridae</taxon>
        <taxon>Pentapetalae</taxon>
        <taxon>asterids</taxon>
        <taxon>campanulids</taxon>
        <taxon>Asterales</taxon>
        <taxon>Asteraceae</taxon>
        <taxon>Asteroideae</taxon>
        <taxon>Anthemideae</taxon>
        <taxon>Anthemidinae</taxon>
        <taxon>Tanacetum</taxon>
    </lineage>
</organism>
<name>A0ABQ5BZY4_9ASTR</name>
<proteinExistence type="predicted"/>
<sequence>MEELSPWYNSRNSKTKVSFNQAHRLGERRRYLNLLYKTQRSMSILKFLRHVINGNGIHVDPSKIEAVKNWKALRTLTEVRLFLGLVGYYCMFIENFSKIAKSLTILTQKSKTFDGVRTGMNN</sequence>
<evidence type="ECO:0000313" key="1">
    <source>
        <dbReference type="EMBL" id="GJT19804.1"/>
    </source>
</evidence>
<keyword evidence="2" id="KW-1185">Reference proteome</keyword>
<protein>
    <submittedName>
        <fullName evidence="1">Uncharacterized protein</fullName>
    </submittedName>
</protein>
<dbReference type="PANTHER" id="PTHR33064">
    <property type="entry name" value="POL PROTEIN"/>
    <property type="match status" value="1"/>
</dbReference>
<dbReference type="SUPFAM" id="SSF56672">
    <property type="entry name" value="DNA/RNA polymerases"/>
    <property type="match status" value="1"/>
</dbReference>
<accession>A0ABQ5BZY4</accession>
<dbReference type="InterPro" id="IPR043502">
    <property type="entry name" value="DNA/RNA_pol_sf"/>
</dbReference>
<reference evidence="1" key="2">
    <citation type="submission" date="2022-01" db="EMBL/GenBank/DDBJ databases">
        <authorList>
            <person name="Yamashiro T."/>
            <person name="Shiraishi A."/>
            <person name="Satake H."/>
            <person name="Nakayama K."/>
        </authorList>
    </citation>
    <scope>NUCLEOTIDE SEQUENCE</scope>
</reference>
<dbReference type="InterPro" id="IPR043128">
    <property type="entry name" value="Rev_trsase/Diguanyl_cyclase"/>
</dbReference>
<dbReference type="InterPro" id="IPR051320">
    <property type="entry name" value="Viral_Replic_Matur_Polypro"/>
</dbReference>
<gene>
    <name evidence="1" type="ORF">Tco_0878510</name>
</gene>
<reference evidence="1" key="1">
    <citation type="journal article" date="2022" name="Int. J. Mol. Sci.">
        <title>Draft Genome of Tanacetum Coccineum: Genomic Comparison of Closely Related Tanacetum-Family Plants.</title>
        <authorList>
            <person name="Yamashiro T."/>
            <person name="Shiraishi A."/>
            <person name="Nakayama K."/>
            <person name="Satake H."/>
        </authorList>
    </citation>
    <scope>NUCLEOTIDE SEQUENCE</scope>
</reference>
<comment type="caution">
    <text evidence="1">The sequence shown here is derived from an EMBL/GenBank/DDBJ whole genome shotgun (WGS) entry which is preliminary data.</text>
</comment>